<evidence type="ECO:0000313" key="2">
    <source>
        <dbReference type="Proteomes" id="UP000002640"/>
    </source>
</evidence>
<dbReference type="InParanoid" id="G5A8I5"/>
<evidence type="ECO:0000313" key="1">
    <source>
        <dbReference type="EMBL" id="EGZ08211.1"/>
    </source>
</evidence>
<proteinExistence type="predicted"/>
<dbReference type="KEGG" id="psoj:PHYSODRAFT_306233"/>
<accession>G5A8I5</accession>
<dbReference type="EMBL" id="JH159161">
    <property type="protein sequence ID" value="EGZ08211.1"/>
    <property type="molecule type" value="Genomic_DNA"/>
</dbReference>
<organism evidence="1 2">
    <name type="scientific">Phytophthora sojae (strain P6497)</name>
    <name type="common">Soybean stem and root rot agent</name>
    <name type="synonym">Phytophthora megasperma f. sp. glycines</name>
    <dbReference type="NCBI Taxonomy" id="1094619"/>
    <lineage>
        <taxon>Eukaryota</taxon>
        <taxon>Sar</taxon>
        <taxon>Stramenopiles</taxon>
        <taxon>Oomycota</taxon>
        <taxon>Peronosporomycetes</taxon>
        <taxon>Peronosporales</taxon>
        <taxon>Peronosporaceae</taxon>
        <taxon>Phytophthora</taxon>
    </lineage>
</organism>
<dbReference type="Proteomes" id="UP000002640">
    <property type="component" value="Unassembled WGS sequence"/>
</dbReference>
<reference evidence="1 2" key="1">
    <citation type="journal article" date="2006" name="Science">
        <title>Phytophthora genome sequences uncover evolutionary origins and mechanisms of pathogenesis.</title>
        <authorList>
            <person name="Tyler B.M."/>
            <person name="Tripathy S."/>
            <person name="Zhang X."/>
            <person name="Dehal P."/>
            <person name="Jiang R.H."/>
            <person name="Aerts A."/>
            <person name="Arredondo F.D."/>
            <person name="Baxter L."/>
            <person name="Bensasson D."/>
            <person name="Beynon J.L."/>
            <person name="Chapman J."/>
            <person name="Damasceno C.M."/>
            <person name="Dorrance A.E."/>
            <person name="Dou D."/>
            <person name="Dickerman A.W."/>
            <person name="Dubchak I.L."/>
            <person name="Garbelotto M."/>
            <person name="Gijzen M."/>
            <person name="Gordon S.G."/>
            <person name="Govers F."/>
            <person name="Grunwald N.J."/>
            <person name="Huang W."/>
            <person name="Ivors K.L."/>
            <person name="Jones R.W."/>
            <person name="Kamoun S."/>
            <person name="Krampis K."/>
            <person name="Lamour K.H."/>
            <person name="Lee M.K."/>
            <person name="McDonald W.H."/>
            <person name="Medina M."/>
            <person name="Meijer H.J."/>
            <person name="Nordberg E.K."/>
            <person name="Maclean D.J."/>
            <person name="Ospina-Giraldo M.D."/>
            <person name="Morris P.F."/>
            <person name="Phuntumart V."/>
            <person name="Putnam N.H."/>
            <person name="Rash S."/>
            <person name="Rose J.K."/>
            <person name="Sakihama Y."/>
            <person name="Salamov A.A."/>
            <person name="Savidor A."/>
            <person name="Scheuring C.F."/>
            <person name="Smith B.M."/>
            <person name="Sobral B.W."/>
            <person name="Terry A."/>
            <person name="Torto-Alalibo T.A."/>
            <person name="Win J."/>
            <person name="Xu Z."/>
            <person name="Zhang H."/>
            <person name="Grigoriev I.V."/>
            <person name="Rokhsar D.S."/>
            <person name="Boore J.L."/>
        </authorList>
    </citation>
    <scope>NUCLEOTIDE SEQUENCE [LARGE SCALE GENOMIC DNA]</scope>
    <source>
        <strain evidence="1 2">P6497</strain>
    </source>
</reference>
<name>G5A8I5_PHYSP</name>
<protein>
    <submittedName>
        <fullName evidence="1">Uncharacterized protein</fullName>
    </submittedName>
</protein>
<gene>
    <name evidence="1" type="ORF">PHYSODRAFT_306233</name>
</gene>
<sequence length="420" mass="46960">MEKVRSKSEEDRCGPGGLRCTFVLKPVIAELNDFEIDEAVEVMKDLVQENTCFSRLSLSLFVDRVRNLGYNQRLLKEQVGQHGSHVLRWLAYALFSKRARALSALEELALMSVGSMSAEDMDAFLTIVNSDHPEEDLCGCPRGKREERSAALKADAPVYWRLDDRGQPRRGLQPLALESDTAVGIFSDVGVSALVNVMIPGFGRCQVQRSDLAFAETSIEETRSCGLTSLHVGFDKRSPCNAGGLPRFITAIGHTLKVLSLKNGDDQIDENSILRSCPNLEELTLSASDEPLAKCVRRVRVYLTDRNIRQNVESILSGLLQMLEANHVLEYLDVTLPYDHSSNLLASFQKRHKEPTERALVFPLECKLAFLSAFAPCHSTTRTTKKPTRIGSLTRSYSHVLREQNSRFTLTTQIFELVKS</sequence>
<dbReference type="AlphaFoldDB" id="G5A8I5"/>
<dbReference type="GeneID" id="20642680"/>
<dbReference type="RefSeq" id="XP_009536383.1">
    <property type="nucleotide sequence ID" value="XM_009538088.1"/>
</dbReference>
<keyword evidence="2" id="KW-1185">Reference proteome</keyword>